<keyword evidence="2 3" id="KW-0808">Transferase</keyword>
<evidence type="ECO:0000256" key="1">
    <source>
        <dbReference type="ARBA" id="ARBA00005771"/>
    </source>
</evidence>
<dbReference type="PANTHER" id="PTHR11783">
    <property type="entry name" value="SULFOTRANSFERASE SULT"/>
    <property type="match status" value="1"/>
</dbReference>
<dbReference type="AlphaFoldDB" id="A0A218XYC3"/>
<gene>
    <name evidence="5" type="ORF">CDL15_Pgr026970</name>
</gene>
<feature type="domain" description="Sulfotransferase" evidence="4">
    <location>
        <begin position="193"/>
        <end position="364"/>
    </location>
</feature>
<dbReference type="Gene3D" id="3.40.50.300">
    <property type="entry name" value="P-loop containing nucleotide triphosphate hydrolases"/>
    <property type="match status" value="1"/>
</dbReference>
<evidence type="ECO:0000313" key="6">
    <source>
        <dbReference type="Proteomes" id="UP000197138"/>
    </source>
</evidence>
<dbReference type="EMBL" id="MTKT01000605">
    <property type="protein sequence ID" value="OWM90057.1"/>
    <property type="molecule type" value="Genomic_DNA"/>
</dbReference>
<feature type="domain" description="Sulfotransferase" evidence="4">
    <location>
        <begin position="77"/>
        <end position="170"/>
    </location>
</feature>
<proteinExistence type="inferred from homology"/>
<evidence type="ECO:0000259" key="4">
    <source>
        <dbReference type="Pfam" id="PF00685"/>
    </source>
</evidence>
<dbReference type="Proteomes" id="UP000197138">
    <property type="component" value="Unassembled WGS sequence"/>
</dbReference>
<organism evidence="5 6">
    <name type="scientific">Punica granatum</name>
    <name type="common">Pomegranate</name>
    <dbReference type="NCBI Taxonomy" id="22663"/>
    <lineage>
        <taxon>Eukaryota</taxon>
        <taxon>Viridiplantae</taxon>
        <taxon>Streptophyta</taxon>
        <taxon>Embryophyta</taxon>
        <taxon>Tracheophyta</taxon>
        <taxon>Spermatophyta</taxon>
        <taxon>Magnoliopsida</taxon>
        <taxon>eudicotyledons</taxon>
        <taxon>Gunneridae</taxon>
        <taxon>Pentapetalae</taxon>
        <taxon>rosids</taxon>
        <taxon>malvids</taxon>
        <taxon>Myrtales</taxon>
        <taxon>Lythraceae</taxon>
        <taxon>Punica</taxon>
    </lineage>
</organism>
<comment type="caution">
    <text evidence="5">The sequence shown here is derived from an EMBL/GenBank/DDBJ whole genome shotgun (WGS) entry which is preliminary data.</text>
</comment>
<sequence length="371" mass="42495">MANNHPNSLPPPSFRRIRSQTWPQENDDDIDLKELIASLPKEKGFISPIQILYRNFWCPSEVFPGVHSFCRHFTAHDSDIILATKPKSGATWLKALAFSTLRRDVFPPSANNHPLMSSNPHELVPFFEFTIYEQAGELLDLASFSVPRLFATHIPHDSLPESVGQSGCRVSRVAFVFGITLIFHEPSSLNIEQVIYICRNPLDTIVSFCHFAAHVKPELWSGGRSSMEEYLDYCCRGIEAFGPFWDHMLGYWKVSLERPNNVLFLKYEDLREDTAGNLKRIAELMGVPFSEEEERDGVIEEIVKLCSLSSLKELEVNKIGKPGVWWTENKTYFRKGEVGDWVNHMTPSMAEKLERIMEEKLSPFGLKFRVK</sequence>
<reference evidence="6" key="1">
    <citation type="journal article" date="2017" name="Plant J.">
        <title>The pomegranate (Punica granatum L.) genome and the genomics of punicalagin biosynthesis.</title>
        <authorList>
            <person name="Qin G."/>
            <person name="Xu C."/>
            <person name="Ming R."/>
            <person name="Tang H."/>
            <person name="Guyot R."/>
            <person name="Kramer E.M."/>
            <person name="Hu Y."/>
            <person name="Yi X."/>
            <person name="Qi Y."/>
            <person name="Xu X."/>
            <person name="Gao Z."/>
            <person name="Pan H."/>
            <person name="Jian J."/>
            <person name="Tian Y."/>
            <person name="Yue Z."/>
            <person name="Xu Y."/>
        </authorList>
    </citation>
    <scope>NUCLEOTIDE SEQUENCE [LARGE SCALE GENOMIC DNA]</scope>
    <source>
        <strain evidence="6">cv. Dabenzi</strain>
    </source>
</reference>
<dbReference type="GO" id="GO:0008146">
    <property type="term" value="F:sulfotransferase activity"/>
    <property type="evidence" value="ECO:0007669"/>
    <property type="project" value="InterPro"/>
</dbReference>
<protein>
    <recommendedName>
        <fullName evidence="3">Sulfotransferase</fullName>
        <ecNumber evidence="3">2.8.2.-</ecNumber>
    </recommendedName>
</protein>
<evidence type="ECO:0000256" key="3">
    <source>
        <dbReference type="RuleBase" id="RU361155"/>
    </source>
</evidence>
<evidence type="ECO:0000313" key="5">
    <source>
        <dbReference type="EMBL" id="OWM90057.1"/>
    </source>
</evidence>
<evidence type="ECO:0000256" key="2">
    <source>
        <dbReference type="ARBA" id="ARBA00022679"/>
    </source>
</evidence>
<dbReference type="InterPro" id="IPR000863">
    <property type="entry name" value="Sulfotransferase_dom"/>
</dbReference>
<dbReference type="EC" id="2.8.2.-" evidence="3"/>
<accession>A0A218XYC3</accession>
<dbReference type="InterPro" id="IPR027417">
    <property type="entry name" value="P-loop_NTPase"/>
</dbReference>
<comment type="similarity">
    <text evidence="1 3">Belongs to the sulfotransferase 1 family.</text>
</comment>
<dbReference type="Pfam" id="PF00685">
    <property type="entry name" value="Sulfotransfer_1"/>
    <property type="match status" value="2"/>
</dbReference>
<dbReference type="SUPFAM" id="SSF52540">
    <property type="entry name" value="P-loop containing nucleoside triphosphate hydrolases"/>
    <property type="match status" value="1"/>
</dbReference>
<name>A0A218XYC3_PUNGR</name>